<dbReference type="RefSeq" id="XP_013754114.1">
    <property type="nucleotide sequence ID" value="XM_013898660.1"/>
</dbReference>
<dbReference type="Proteomes" id="UP000054408">
    <property type="component" value="Unassembled WGS sequence"/>
</dbReference>
<accession>A0A0L0DR46</accession>
<proteinExistence type="predicted"/>
<name>A0A0L0DR46_THETB</name>
<reference evidence="1 2" key="1">
    <citation type="submission" date="2010-05" db="EMBL/GenBank/DDBJ databases">
        <title>The Genome Sequence of Thecamonas trahens ATCC 50062.</title>
        <authorList>
            <consortium name="The Broad Institute Genome Sequencing Platform"/>
            <person name="Russ C."/>
            <person name="Cuomo C."/>
            <person name="Shea T."/>
            <person name="Young S.K."/>
            <person name="Zeng Q."/>
            <person name="Koehrsen M."/>
            <person name="Haas B."/>
            <person name="Borodovsky M."/>
            <person name="Guigo R."/>
            <person name="Alvarado L."/>
            <person name="Berlin A."/>
            <person name="Bochicchio J."/>
            <person name="Borenstein D."/>
            <person name="Chapman S."/>
            <person name="Chen Z."/>
            <person name="Freedman E."/>
            <person name="Gellesch M."/>
            <person name="Goldberg J."/>
            <person name="Griggs A."/>
            <person name="Gujja S."/>
            <person name="Heilman E."/>
            <person name="Heiman D."/>
            <person name="Hepburn T."/>
            <person name="Howarth C."/>
            <person name="Jen D."/>
            <person name="Larson L."/>
            <person name="Mehta T."/>
            <person name="Park D."/>
            <person name="Pearson M."/>
            <person name="Roberts A."/>
            <person name="Saif S."/>
            <person name="Shenoy N."/>
            <person name="Sisk P."/>
            <person name="Stolte C."/>
            <person name="Sykes S."/>
            <person name="Thomson T."/>
            <person name="Walk T."/>
            <person name="White J."/>
            <person name="Yandava C."/>
            <person name="Burger G."/>
            <person name="Gray M.W."/>
            <person name="Holland P.W.H."/>
            <person name="King N."/>
            <person name="Lang F.B.F."/>
            <person name="Roger A.J."/>
            <person name="Ruiz-Trillo I."/>
            <person name="Lander E."/>
            <person name="Nusbaum C."/>
        </authorList>
    </citation>
    <scope>NUCLEOTIDE SEQUENCE [LARGE SCALE GENOMIC DNA]</scope>
    <source>
        <strain evidence="1 2">ATCC 50062</strain>
    </source>
</reference>
<dbReference type="Gene3D" id="1.25.40.20">
    <property type="entry name" value="Ankyrin repeat-containing domain"/>
    <property type="match status" value="1"/>
</dbReference>
<keyword evidence="2" id="KW-1185">Reference proteome</keyword>
<dbReference type="EMBL" id="GL349484">
    <property type="protein sequence ID" value="KNC53908.1"/>
    <property type="molecule type" value="Genomic_DNA"/>
</dbReference>
<evidence type="ECO:0000313" key="1">
    <source>
        <dbReference type="EMBL" id="KNC53908.1"/>
    </source>
</evidence>
<evidence type="ECO:0000313" key="2">
    <source>
        <dbReference type="Proteomes" id="UP000054408"/>
    </source>
</evidence>
<evidence type="ECO:0008006" key="3">
    <source>
        <dbReference type="Google" id="ProtNLM"/>
    </source>
</evidence>
<sequence length="546" mass="59021">MAPRLTLDSLPVELVHAIAFGSNVLDVRDIGALAMTCSAMNAALAGDGYSRSRWRARLGLHACGERSWWRSARRALHEHRFDIDATVRWQVRVQSSERAVTRDERVATLWGTLSSRDASSSWPKNIVDDEADDELRYRLIADLLAAEPGLPAKMLRAATRMAVRKGDVEATVMLLDHGRVADAELLRYVQTRGDREVGDELVDVLVNNPGVDVDVAGWTALLRAGRVAAARYVLAHPKSHAALMVPGTVDVVVTALRACSVVDDSDAAATILALAQHAMYSPTNADLVAVSSFAPLAHVQAFLAAHPYLELTCRAASTAARAGNVDVFRWIMSEGVAPTSNIIYAAIRGGQAVLADELITELKFRPSQYCLKEAVRANHSAVVDLLLAKYALCASDDLLKTAARNDSASVVAALLRDDSFAITPAAVRFAAFSDGPYRALLAAVAQPRLAPTCLPRHVAAALLADTVEPDLFLIVRHLFAVLGHTDNVVELFDALARLMQPSAADVRDAMLSFASHMAPNTMFWAARMRFDDVSKALQELLAPDIA</sequence>
<dbReference type="AlphaFoldDB" id="A0A0L0DR46"/>
<protein>
    <recommendedName>
        <fullName evidence="3">F-box domain-containing protein</fullName>
    </recommendedName>
</protein>
<gene>
    <name evidence="1" type="ORF">AMSG_09547</name>
</gene>
<dbReference type="InterPro" id="IPR036770">
    <property type="entry name" value="Ankyrin_rpt-contain_sf"/>
</dbReference>
<dbReference type="GeneID" id="25567985"/>
<organism evidence="1 2">
    <name type="scientific">Thecamonas trahens ATCC 50062</name>
    <dbReference type="NCBI Taxonomy" id="461836"/>
    <lineage>
        <taxon>Eukaryota</taxon>
        <taxon>Apusozoa</taxon>
        <taxon>Apusomonadida</taxon>
        <taxon>Apusomonadidae</taxon>
        <taxon>Thecamonas</taxon>
    </lineage>
</organism>